<dbReference type="AlphaFoldDB" id="A0A1H6R2S5"/>
<accession>A0A1H6R2S5</accession>
<keyword evidence="1" id="KW-0732">Signal</keyword>
<keyword evidence="3" id="KW-1185">Reference proteome</keyword>
<dbReference type="Proteomes" id="UP000242999">
    <property type="component" value="Unassembled WGS sequence"/>
</dbReference>
<evidence type="ECO:0000313" key="3">
    <source>
        <dbReference type="Proteomes" id="UP000242999"/>
    </source>
</evidence>
<dbReference type="STRING" id="64971.SAMN05421831_10339"/>
<dbReference type="Gene3D" id="3.40.1000.10">
    <property type="entry name" value="Mog1/PsbP, alpha/beta/alpha sandwich"/>
    <property type="match status" value="1"/>
</dbReference>
<evidence type="ECO:0000256" key="1">
    <source>
        <dbReference type="SAM" id="SignalP"/>
    </source>
</evidence>
<evidence type="ECO:0000313" key="2">
    <source>
        <dbReference type="EMBL" id="SEI50093.1"/>
    </source>
</evidence>
<proteinExistence type="predicted"/>
<protein>
    <recommendedName>
        <fullName evidence="4">DUF1795 domain-containing protein</fullName>
    </recommendedName>
</protein>
<feature type="chain" id="PRO_5017339608" description="DUF1795 domain-containing protein" evidence="1">
    <location>
        <begin position="22"/>
        <end position="208"/>
    </location>
</feature>
<organism evidence="2 3">
    <name type="scientific">Allopseudospirillum japonicum</name>
    <dbReference type="NCBI Taxonomy" id="64971"/>
    <lineage>
        <taxon>Bacteria</taxon>
        <taxon>Pseudomonadati</taxon>
        <taxon>Pseudomonadota</taxon>
        <taxon>Gammaproteobacteria</taxon>
        <taxon>Oceanospirillales</taxon>
        <taxon>Oceanospirillaceae</taxon>
        <taxon>Allopseudospirillum</taxon>
    </lineage>
</organism>
<reference evidence="3" key="1">
    <citation type="submission" date="2016-10" db="EMBL/GenBank/DDBJ databases">
        <authorList>
            <person name="Varghese N."/>
            <person name="Submissions S."/>
        </authorList>
    </citation>
    <scope>NUCLEOTIDE SEQUENCE [LARGE SCALE GENOMIC DNA]</scope>
    <source>
        <strain evidence="3">DSM 7165</strain>
    </source>
</reference>
<dbReference type="EMBL" id="FNYH01000003">
    <property type="protein sequence ID" value="SEI50093.1"/>
    <property type="molecule type" value="Genomic_DNA"/>
</dbReference>
<sequence length="208" mass="23812">MRIWGMGVLGLSLLWSASVQAQTDLVEHQSQFGFRYQLPTYWKVLNAQELDAVLGRFDRDTLNQAQVDAEIVQSLERQVRQDSWEMIYNTQSVEGDFTDNININRVTSTELIPESQAQITSLCTDLQQILTQNLQHPIQLETCSYHQVDDRPGVRLAFELPNGNWQQQYMFQSDNMRSVVLVATYASRDSTESQKDVAAMIGSLKFTQ</sequence>
<name>A0A1H6R2S5_9GAMM</name>
<dbReference type="RefSeq" id="WP_093308701.1">
    <property type="nucleotide sequence ID" value="NZ_FNYH01000003.1"/>
</dbReference>
<evidence type="ECO:0008006" key="4">
    <source>
        <dbReference type="Google" id="ProtNLM"/>
    </source>
</evidence>
<feature type="signal peptide" evidence="1">
    <location>
        <begin position="1"/>
        <end position="21"/>
    </location>
</feature>
<gene>
    <name evidence="2" type="ORF">SAMN05421831_10339</name>
</gene>